<dbReference type="EMBL" id="VSRR010009191">
    <property type="protein sequence ID" value="MPC49940.1"/>
    <property type="molecule type" value="Genomic_DNA"/>
</dbReference>
<gene>
    <name evidence="2" type="ORF">E2C01_043755</name>
</gene>
<sequence>MIGIALVSVLSYPSHHPSNHHHHHHSCLVLLMPWIPNLPTATLPNLPHPILPCSLMHKWVCLAQGAKLQGAGERETISSSTGRVIQHSLLFLFVNINCRDQVSQGSSVVLVTVNASSSTRQRLTSTQMARKLTTAGCWWTWSVPGQLKGGCRDVLGKSGQGQRKDPLDACPWGDVVDCCSFPHADVCCLQVGDSVAPGEVGQMSTSNTRAVRMTGGGEVAGMKSASLYPLVNLMPFPNSDRDRDRSDRERDRERRHSRSREREREPRERRRRSRSRDRKRRRSRSRERGGMPEEGDEREKRRHRSRSRDRKRRSKSRERKHRRDRDRERRERGPGEEGEEGIKIKQEPEDDYPDYGSTYYNNYPMKEEDERLAKNGTKYEEEEEEPHNEIDY</sequence>
<protein>
    <submittedName>
        <fullName evidence="2">Uncharacterized protein</fullName>
    </submittedName>
</protein>
<feature type="compositionally biased region" description="Basic and acidic residues" evidence="1">
    <location>
        <begin position="239"/>
        <end position="268"/>
    </location>
</feature>
<keyword evidence="3" id="KW-1185">Reference proteome</keyword>
<dbReference type="GO" id="GO:0000380">
    <property type="term" value="P:alternative mRNA splicing, via spliceosome"/>
    <property type="evidence" value="ECO:0007669"/>
    <property type="project" value="InterPro"/>
</dbReference>
<proteinExistence type="predicted"/>
<dbReference type="GO" id="GO:0005737">
    <property type="term" value="C:cytoplasm"/>
    <property type="evidence" value="ECO:0007669"/>
    <property type="project" value="TreeGrafter"/>
</dbReference>
<feature type="region of interest" description="Disordered" evidence="1">
    <location>
        <begin position="232"/>
        <end position="392"/>
    </location>
</feature>
<dbReference type="GO" id="GO:0005634">
    <property type="term" value="C:nucleus"/>
    <property type="evidence" value="ECO:0007669"/>
    <property type="project" value="TreeGrafter"/>
</dbReference>
<dbReference type="Proteomes" id="UP000324222">
    <property type="component" value="Unassembled WGS sequence"/>
</dbReference>
<organism evidence="2 3">
    <name type="scientific">Portunus trituberculatus</name>
    <name type="common">Swimming crab</name>
    <name type="synonym">Neptunus trituberculatus</name>
    <dbReference type="NCBI Taxonomy" id="210409"/>
    <lineage>
        <taxon>Eukaryota</taxon>
        <taxon>Metazoa</taxon>
        <taxon>Ecdysozoa</taxon>
        <taxon>Arthropoda</taxon>
        <taxon>Crustacea</taxon>
        <taxon>Multicrustacea</taxon>
        <taxon>Malacostraca</taxon>
        <taxon>Eumalacostraca</taxon>
        <taxon>Eucarida</taxon>
        <taxon>Decapoda</taxon>
        <taxon>Pleocyemata</taxon>
        <taxon>Brachyura</taxon>
        <taxon>Eubrachyura</taxon>
        <taxon>Portunoidea</taxon>
        <taxon>Portunidae</taxon>
        <taxon>Portuninae</taxon>
        <taxon>Portunus</taxon>
    </lineage>
</organism>
<feature type="compositionally biased region" description="Basic and acidic residues" evidence="1">
    <location>
        <begin position="365"/>
        <end position="379"/>
    </location>
</feature>
<dbReference type="OrthoDB" id="4207594at2759"/>
<dbReference type="InterPro" id="IPR034604">
    <property type="entry name" value="SRRP53"/>
</dbReference>
<feature type="compositionally biased region" description="Basic residues" evidence="1">
    <location>
        <begin position="269"/>
        <end position="285"/>
    </location>
</feature>
<evidence type="ECO:0000313" key="2">
    <source>
        <dbReference type="EMBL" id="MPC49940.1"/>
    </source>
</evidence>
<name>A0A5B7FQA7_PORTR</name>
<dbReference type="PANTHER" id="PTHR31968">
    <property type="entry name" value="SERINE/ARGININE-RELATED PROTEIN 53"/>
    <property type="match status" value="1"/>
</dbReference>
<feature type="compositionally biased region" description="Basic residues" evidence="1">
    <location>
        <begin position="300"/>
        <end position="324"/>
    </location>
</feature>
<accession>A0A5B7FQA7</accession>
<reference evidence="2 3" key="1">
    <citation type="submission" date="2019-05" db="EMBL/GenBank/DDBJ databases">
        <title>Another draft genome of Portunus trituberculatus and its Hox gene families provides insights of decapod evolution.</title>
        <authorList>
            <person name="Jeong J.-H."/>
            <person name="Song I."/>
            <person name="Kim S."/>
            <person name="Choi T."/>
            <person name="Kim D."/>
            <person name="Ryu S."/>
            <person name="Kim W."/>
        </authorList>
    </citation>
    <scope>NUCLEOTIDE SEQUENCE [LARGE SCALE GENOMIC DNA]</scope>
    <source>
        <tissue evidence="2">Muscle</tissue>
    </source>
</reference>
<evidence type="ECO:0000313" key="3">
    <source>
        <dbReference type="Proteomes" id="UP000324222"/>
    </source>
</evidence>
<evidence type="ECO:0000256" key="1">
    <source>
        <dbReference type="SAM" id="MobiDB-lite"/>
    </source>
</evidence>
<dbReference type="PANTHER" id="PTHR31968:SF4">
    <property type="entry name" value="SERINE_ARGININE-RELATED PROTEIN 53"/>
    <property type="match status" value="1"/>
</dbReference>
<comment type="caution">
    <text evidence="2">The sequence shown here is derived from an EMBL/GenBank/DDBJ whole genome shotgun (WGS) entry which is preliminary data.</text>
</comment>
<feature type="compositionally biased region" description="Basic and acidic residues" evidence="1">
    <location>
        <begin position="325"/>
        <end position="347"/>
    </location>
</feature>
<dbReference type="AlphaFoldDB" id="A0A5B7FQA7"/>